<dbReference type="Gene3D" id="3.40.830.10">
    <property type="entry name" value="LigB-like"/>
    <property type="match status" value="1"/>
</dbReference>
<evidence type="ECO:0000256" key="5">
    <source>
        <dbReference type="ARBA" id="ARBA00023002"/>
    </source>
</evidence>
<reference evidence="7 8" key="1">
    <citation type="submission" date="2019-11" db="EMBL/GenBank/DDBJ databases">
        <authorList>
            <person name="Zheng R.K."/>
            <person name="Sun C.M."/>
        </authorList>
    </citation>
    <scope>NUCLEOTIDE SEQUENCE [LARGE SCALE GENOMIC DNA]</scope>
    <source>
        <strain evidence="7 8">WC007</strain>
    </source>
</reference>
<comment type="cofactor">
    <cofactor evidence="1">
        <name>Zn(2+)</name>
        <dbReference type="ChEBI" id="CHEBI:29105"/>
    </cofactor>
</comment>
<proteinExistence type="inferred from homology"/>
<sequence length="269" mass="29999">MKNMPVYFIPHGGGPWHVMDDAMGDPVGYRGLRTYLTELGQKYRPKIKAILVVSAHWEENVPTIHFGQNPPMYYDYYGFPEFTYHLEWNVPGHPQLAEKVETLLNNAGFKTKREYKRGFDHGTFVPLMIAFPEAKIPIVQLSLVHSLDPATHLAMGKALEPLREQDVLIIGSGMSYHNMRGFMSGSSSAANDSKLFDDWLTATVEKSDPDKRNESLVNWEKAPGAKSSHPRSEHLIPLFVAAGAAGNDAGTRDYAGTIMEVNVSGYKFG</sequence>
<name>A0A6I6JS97_9BACT</name>
<dbReference type="Proteomes" id="UP000428260">
    <property type="component" value="Chromosome"/>
</dbReference>
<keyword evidence="7" id="KW-0223">Dioxygenase</keyword>
<dbReference type="KEGG" id="mcos:GM418_20030"/>
<evidence type="ECO:0000259" key="6">
    <source>
        <dbReference type="Pfam" id="PF02900"/>
    </source>
</evidence>
<dbReference type="GO" id="GO:0008198">
    <property type="term" value="F:ferrous iron binding"/>
    <property type="evidence" value="ECO:0007669"/>
    <property type="project" value="InterPro"/>
</dbReference>
<comment type="similarity">
    <text evidence="2">Belongs to the DODA-type extradiol aromatic ring-opening dioxygenase family.</text>
</comment>
<dbReference type="GO" id="GO:0016702">
    <property type="term" value="F:oxidoreductase activity, acting on single donors with incorporation of molecular oxygen, incorporation of two atoms of oxygen"/>
    <property type="evidence" value="ECO:0007669"/>
    <property type="project" value="UniProtKB-ARBA"/>
</dbReference>
<accession>A0A6I6JS97</accession>
<evidence type="ECO:0000256" key="2">
    <source>
        <dbReference type="ARBA" id="ARBA00007581"/>
    </source>
</evidence>
<evidence type="ECO:0000313" key="8">
    <source>
        <dbReference type="Proteomes" id="UP000428260"/>
    </source>
</evidence>
<keyword evidence="4" id="KW-0862">Zinc</keyword>
<protein>
    <submittedName>
        <fullName evidence="7">Dioxygenase</fullName>
    </submittedName>
</protein>
<dbReference type="Pfam" id="PF02900">
    <property type="entry name" value="LigB"/>
    <property type="match status" value="1"/>
</dbReference>
<dbReference type="InterPro" id="IPR004183">
    <property type="entry name" value="Xdiol_dOase_suB"/>
</dbReference>
<keyword evidence="8" id="KW-1185">Reference proteome</keyword>
<dbReference type="RefSeq" id="WP_158869015.1">
    <property type="nucleotide sequence ID" value="NZ_CP046401.1"/>
</dbReference>
<dbReference type="InterPro" id="IPR014436">
    <property type="entry name" value="Extradiol_dOase_DODA"/>
</dbReference>
<evidence type="ECO:0000256" key="4">
    <source>
        <dbReference type="ARBA" id="ARBA00022833"/>
    </source>
</evidence>
<dbReference type="GO" id="GO:0008270">
    <property type="term" value="F:zinc ion binding"/>
    <property type="evidence" value="ECO:0007669"/>
    <property type="project" value="InterPro"/>
</dbReference>
<dbReference type="AlphaFoldDB" id="A0A6I6JS97"/>
<evidence type="ECO:0000313" key="7">
    <source>
        <dbReference type="EMBL" id="QGY45876.1"/>
    </source>
</evidence>
<dbReference type="EMBL" id="CP046401">
    <property type="protein sequence ID" value="QGY45876.1"/>
    <property type="molecule type" value="Genomic_DNA"/>
</dbReference>
<keyword evidence="3" id="KW-0479">Metal-binding</keyword>
<dbReference type="PANTHER" id="PTHR30096">
    <property type="entry name" value="4,5-DOPA DIOXYGENASE EXTRADIOL-LIKE PROTEIN"/>
    <property type="match status" value="1"/>
</dbReference>
<dbReference type="PANTHER" id="PTHR30096:SF0">
    <property type="entry name" value="4,5-DOPA DIOXYGENASE EXTRADIOL-LIKE PROTEIN"/>
    <property type="match status" value="1"/>
</dbReference>
<dbReference type="SUPFAM" id="SSF53213">
    <property type="entry name" value="LigB-like"/>
    <property type="match status" value="1"/>
</dbReference>
<evidence type="ECO:0000256" key="1">
    <source>
        <dbReference type="ARBA" id="ARBA00001947"/>
    </source>
</evidence>
<gene>
    <name evidence="7" type="ORF">GM418_20030</name>
</gene>
<dbReference type="PIRSF" id="PIRSF006157">
    <property type="entry name" value="Doxgns_DODA"/>
    <property type="match status" value="1"/>
</dbReference>
<dbReference type="CDD" id="cd07363">
    <property type="entry name" value="45_DOPA_Dioxygenase"/>
    <property type="match status" value="1"/>
</dbReference>
<evidence type="ECO:0000256" key="3">
    <source>
        <dbReference type="ARBA" id="ARBA00022723"/>
    </source>
</evidence>
<feature type="domain" description="Extradiol ring-cleavage dioxygenase class III enzyme subunit B" evidence="6">
    <location>
        <begin position="30"/>
        <end position="248"/>
    </location>
</feature>
<organism evidence="7 8">
    <name type="scientific">Maribellus comscasis</name>
    <dbReference type="NCBI Taxonomy" id="2681766"/>
    <lineage>
        <taxon>Bacteria</taxon>
        <taxon>Pseudomonadati</taxon>
        <taxon>Bacteroidota</taxon>
        <taxon>Bacteroidia</taxon>
        <taxon>Marinilabiliales</taxon>
        <taxon>Prolixibacteraceae</taxon>
        <taxon>Maribellus</taxon>
    </lineage>
</organism>
<keyword evidence="5" id="KW-0560">Oxidoreductase</keyword>